<comment type="caution">
    <text evidence="16">The sequence shown here is derived from an EMBL/GenBank/DDBJ whole genome shotgun (WGS) entry which is preliminary data.</text>
</comment>
<dbReference type="Pfam" id="PF08541">
    <property type="entry name" value="ACP_syn_III_C"/>
    <property type="match status" value="1"/>
</dbReference>
<comment type="subcellular location">
    <subcellularLocation>
        <location evidence="13">Cytoplasm</location>
    </subcellularLocation>
</comment>
<proteinExistence type="inferred from homology"/>
<evidence type="ECO:0000259" key="14">
    <source>
        <dbReference type="Pfam" id="PF08541"/>
    </source>
</evidence>
<dbReference type="GO" id="GO:0033818">
    <property type="term" value="F:beta-ketoacyl-acyl-carrier-protein synthase III activity"/>
    <property type="evidence" value="ECO:0007669"/>
    <property type="project" value="UniProtKB-UniRule"/>
</dbReference>
<dbReference type="NCBIfam" id="TIGR00747">
    <property type="entry name" value="fabH"/>
    <property type="match status" value="1"/>
</dbReference>
<evidence type="ECO:0000256" key="7">
    <source>
        <dbReference type="ARBA" id="ARBA00022832"/>
    </source>
</evidence>
<dbReference type="InterPro" id="IPR016039">
    <property type="entry name" value="Thiolase-like"/>
</dbReference>
<keyword evidence="5 13" id="KW-0444">Lipid biosynthesis</keyword>
<dbReference type="GO" id="GO:0006633">
    <property type="term" value="P:fatty acid biosynthetic process"/>
    <property type="evidence" value="ECO:0007669"/>
    <property type="project" value="UniProtKB-UniRule"/>
</dbReference>
<comment type="catalytic activity">
    <reaction evidence="12">
        <text>malonyl-[ACP] + acetyl-CoA + H(+) = 3-oxobutanoyl-[ACP] + CO2 + CoA</text>
        <dbReference type="Rhea" id="RHEA:12080"/>
        <dbReference type="Rhea" id="RHEA-COMP:9623"/>
        <dbReference type="Rhea" id="RHEA-COMP:9625"/>
        <dbReference type="ChEBI" id="CHEBI:15378"/>
        <dbReference type="ChEBI" id="CHEBI:16526"/>
        <dbReference type="ChEBI" id="CHEBI:57287"/>
        <dbReference type="ChEBI" id="CHEBI:57288"/>
        <dbReference type="ChEBI" id="CHEBI:78449"/>
        <dbReference type="ChEBI" id="CHEBI:78450"/>
        <dbReference type="EC" id="2.3.1.180"/>
    </reaction>
    <physiologicalReaction direction="left-to-right" evidence="12">
        <dbReference type="Rhea" id="RHEA:12081"/>
    </physiologicalReaction>
</comment>
<comment type="similarity">
    <text evidence="2 13">Belongs to the thiolase-like superfamily. FabH family.</text>
</comment>
<keyword evidence="7 13" id="KW-0276">Fatty acid metabolism</keyword>
<name>A0A395M0E5_9BACT</name>
<sequence length="329" mass="35889">MKAAITATAKYLPPDVLTNHDFEKMLDTSDEWIRTRTGICERRILKDKTKATAFMCAEASKALLEKRGISATEIDLIIVATISPDMFFPSTACLVQDMIGASRAWGFDLSAACSGFIYALAVGAQFIETGMHQKVLILGGDKMSSIVDYTDRNTAVLFGDAAGAVLLEPARDGYGILDMRLYADGTAGKNYLYMPGGGSLNPPSHETVDKKMHYVVQDGKAVFKAAVVGMAEVAYEMMQRNHLTSQDVDYLVPHQANLRIISATAERMGISMDKVIVNIDKYGNTTAATIPICLAELDEQKKLRDGANLILVSYGAGYTWGGIYVKWQL</sequence>
<keyword evidence="8 13" id="KW-0443">Lipid metabolism</keyword>
<dbReference type="EMBL" id="PHFL01000045">
    <property type="protein sequence ID" value="RFM24161.1"/>
    <property type="molecule type" value="Genomic_DNA"/>
</dbReference>
<keyword evidence="10 13" id="KW-0511">Multifunctional enzyme</keyword>
<evidence type="ECO:0000256" key="9">
    <source>
        <dbReference type="ARBA" id="ARBA00023160"/>
    </source>
</evidence>
<dbReference type="Proteomes" id="UP000266389">
    <property type="component" value="Unassembled WGS sequence"/>
</dbReference>
<keyword evidence="6 13" id="KW-0808">Transferase</keyword>
<feature type="region of interest" description="ACP-binding" evidence="13">
    <location>
        <begin position="255"/>
        <end position="259"/>
    </location>
</feature>
<dbReference type="GO" id="GO:0004315">
    <property type="term" value="F:3-oxoacyl-[acyl-carrier-protein] synthase activity"/>
    <property type="evidence" value="ECO:0007669"/>
    <property type="project" value="InterPro"/>
</dbReference>
<dbReference type="GO" id="GO:0044550">
    <property type="term" value="P:secondary metabolite biosynthetic process"/>
    <property type="evidence" value="ECO:0007669"/>
    <property type="project" value="TreeGrafter"/>
</dbReference>
<dbReference type="EC" id="2.3.1.180" evidence="3 13"/>
<organism evidence="16 17">
    <name type="scientific">Candidatus Thermochlorobacter aerophilus</name>
    <dbReference type="NCBI Taxonomy" id="1868324"/>
    <lineage>
        <taxon>Bacteria</taxon>
        <taxon>Pseudomonadati</taxon>
        <taxon>Chlorobiota</taxon>
        <taxon>Chlorobiia</taxon>
        <taxon>Chlorobiales</taxon>
        <taxon>Candidatus Thermochlorobacteriaceae</taxon>
        <taxon>Candidatus Thermochlorobacter</taxon>
    </lineage>
</organism>
<evidence type="ECO:0000256" key="1">
    <source>
        <dbReference type="ARBA" id="ARBA00005194"/>
    </source>
</evidence>
<feature type="active site" evidence="13">
    <location>
        <position position="284"/>
    </location>
</feature>
<evidence type="ECO:0000256" key="4">
    <source>
        <dbReference type="ARBA" id="ARBA00022490"/>
    </source>
</evidence>
<keyword evidence="9 13" id="KW-0275">Fatty acid biosynthesis</keyword>
<evidence type="ECO:0000256" key="12">
    <source>
        <dbReference type="ARBA" id="ARBA00051096"/>
    </source>
</evidence>
<dbReference type="SUPFAM" id="SSF53901">
    <property type="entry name" value="Thiolase-like"/>
    <property type="match status" value="1"/>
</dbReference>
<feature type="active site" evidence="13">
    <location>
        <position position="113"/>
    </location>
</feature>
<feature type="domain" description="Beta-ketoacyl-[acyl-carrier-protein] synthase III N-terminal" evidence="15">
    <location>
        <begin position="107"/>
        <end position="185"/>
    </location>
</feature>
<dbReference type="NCBIfam" id="NF006829">
    <property type="entry name" value="PRK09352.1"/>
    <property type="match status" value="1"/>
</dbReference>
<comment type="domain">
    <text evidence="13">The last Arg residue of the ACP-binding site is essential for the weak association between ACP/AcpP and FabH.</text>
</comment>
<gene>
    <name evidence="13" type="primary">fabH</name>
    <name evidence="16" type="ORF">D0433_06725</name>
</gene>
<dbReference type="FunFam" id="3.40.47.10:FF:000004">
    <property type="entry name" value="3-oxoacyl-[acyl-carrier-protein] synthase 3"/>
    <property type="match status" value="1"/>
</dbReference>
<comment type="subunit">
    <text evidence="13">Homodimer.</text>
</comment>
<comment type="function">
    <text evidence="13">Catalyzes the condensation reaction of fatty acid synthesis by the addition to an acyl acceptor of two carbons from malonyl-ACP. Catalyzes the first condensation reaction which initiates fatty acid synthesis and may therefore play a role in governing the total rate of fatty acid production. Possesses both acetoacetyl-ACP synthase and acetyl transacylase activities. Its substrate specificity determines the biosynthesis of branched-chain and/or straight-chain of fatty acids.</text>
</comment>
<dbReference type="CDD" id="cd00830">
    <property type="entry name" value="KAS_III"/>
    <property type="match status" value="1"/>
</dbReference>
<dbReference type="InterPro" id="IPR013747">
    <property type="entry name" value="ACP_syn_III_C"/>
</dbReference>
<dbReference type="Gene3D" id="3.40.47.10">
    <property type="match status" value="1"/>
</dbReference>
<keyword evidence="4 13" id="KW-0963">Cytoplasm</keyword>
<evidence type="ECO:0000256" key="8">
    <source>
        <dbReference type="ARBA" id="ARBA00023098"/>
    </source>
</evidence>
<evidence type="ECO:0000256" key="5">
    <source>
        <dbReference type="ARBA" id="ARBA00022516"/>
    </source>
</evidence>
<dbReference type="HAMAP" id="MF_01815">
    <property type="entry name" value="FabH"/>
    <property type="match status" value="1"/>
</dbReference>
<evidence type="ECO:0000256" key="10">
    <source>
        <dbReference type="ARBA" id="ARBA00023268"/>
    </source>
</evidence>
<dbReference type="UniPathway" id="UPA00094"/>
<dbReference type="PANTHER" id="PTHR34069:SF2">
    <property type="entry name" value="BETA-KETOACYL-[ACYL-CARRIER-PROTEIN] SYNTHASE III"/>
    <property type="match status" value="1"/>
</dbReference>
<evidence type="ECO:0000259" key="15">
    <source>
        <dbReference type="Pfam" id="PF08545"/>
    </source>
</evidence>
<comment type="pathway">
    <text evidence="1 13">Lipid metabolism; fatty acid biosynthesis.</text>
</comment>
<dbReference type="InterPro" id="IPR004655">
    <property type="entry name" value="FabH"/>
</dbReference>
<evidence type="ECO:0000313" key="16">
    <source>
        <dbReference type="EMBL" id="RFM24161.1"/>
    </source>
</evidence>
<dbReference type="Pfam" id="PF08545">
    <property type="entry name" value="ACP_syn_III"/>
    <property type="match status" value="1"/>
</dbReference>
<evidence type="ECO:0000256" key="6">
    <source>
        <dbReference type="ARBA" id="ARBA00022679"/>
    </source>
</evidence>
<reference evidence="16 17" key="1">
    <citation type="journal article" date="2011" name="ISME J.">
        <title>Community ecology of hot spring cyanobacterial mats: predominant populations and their functional potential.</title>
        <authorList>
            <person name="Klatt C.G."/>
            <person name="Wood J.M."/>
            <person name="Rusch D.B."/>
            <person name="Bateson M.M."/>
            <person name="Hamamura N."/>
            <person name="Heidelberg J.F."/>
            <person name="Grossman A.R."/>
            <person name="Bhaya D."/>
            <person name="Cohan F.M."/>
            <person name="Kuhl M."/>
            <person name="Bryant D.A."/>
            <person name="Ward D.M."/>
        </authorList>
    </citation>
    <scope>NUCLEOTIDE SEQUENCE [LARGE SCALE GENOMIC DNA]</scope>
    <source>
        <strain evidence="16">OS</strain>
    </source>
</reference>
<evidence type="ECO:0000256" key="3">
    <source>
        <dbReference type="ARBA" id="ARBA00012333"/>
    </source>
</evidence>
<protein>
    <recommendedName>
        <fullName evidence="3 13">Beta-ketoacyl-[acyl-carrier-protein] synthase III</fullName>
        <shortName evidence="13">Beta-ketoacyl-ACP synthase III</shortName>
        <shortName evidence="13">KAS III</shortName>
        <ecNumber evidence="3 13">2.3.1.180</ecNumber>
    </recommendedName>
    <alternativeName>
        <fullName evidence="13">3-oxoacyl-[acyl-carrier-protein] synthase 3</fullName>
    </alternativeName>
    <alternativeName>
        <fullName evidence="13">3-oxoacyl-[acyl-carrier-protein] synthase III</fullName>
    </alternativeName>
</protein>
<evidence type="ECO:0000256" key="2">
    <source>
        <dbReference type="ARBA" id="ARBA00008642"/>
    </source>
</evidence>
<dbReference type="AlphaFoldDB" id="A0A395M0E5"/>
<feature type="domain" description="Beta-ketoacyl-[acyl-carrier-protein] synthase III C-terminal" evidence="14">
    <location>
        <begin position="238"/>
        <end position="327"/>
    </location>
</feature>
<dbReference type="PANTHER" id="PTHR34069">
    <property type="entry name" value="3-OXOACYL-[ACYL-CARRIER-PROTEIN] SYNTHASE 3"/>
    <property type="match status" value="1"/>
</dbReference>
<feature type="active site" evidence="13">
    <location>
        <position position="254"/>
    </location>
</feature>
<dbReference type="GO" id="GO:0005737">
    <property type="term" value="C:cytoplasm"/>
    <property type="evidence" value="ECO:0007669"/>
    <property type="project" value="UniProtKB-SubCell"/>
</dbReference>
<evidence type="ECO:0000256" key="11">
    <source>
        <dbReference type="ARBA" id="ARBA00023315"/>
    </source>
</evidence>
<evidence type="ECO:0000313" key="17">
    <source>
        <dbReference type="Proteomes" id="UP000266389"/>
    </source>
</evidence>
<dbReference type="InterPro" id="IPR013751">
    <property type="entry name" value="ACP_syn_III_N"/>
</dbReference>
<evidence type="ECO:0000256" key="13">
    <source>
        <dbReference type="HAMAP-Rule" id="MF_01815"/>
    </source>
</evidence>
<keyword evidence="11 13" id="KW-0012">Acyltransferase</keyword>
<accession>A0A395M0E5</accession>